<feature type="transmembrane region" description="Helical" evidence="2">
    <location>
        <begin position="166"/>
        <end position="184"/>
    </location>
</feature>
<keyword evidence="2" id="KW-0472">Membrane</keyword>
<gene>
    <name evidence="3" type="ORF">SRB5_69640</name>
</gene>
<keyword evidence="2" id="KW-1133">Transmembrane helix</keyword>
<organism evidence="3 4">
    <name type="scientific">Streptomyces smaragdinus</name>
    <dbReference type="NCBI Taxonomy" id="2585196"/>
    <lineage>
        <taxon>Bacteria</taxon>
        <taxon>Bacillati</taxon>
        <taxon>Actinomycetota</taxon>
        <taxon>Actinomycetes</taxon>
        <taxon>Kitasatosporales</taxon>
        <taxon>Streptomycetaceae</taxon>
        <taxon>Streptomyces</taxon>
    </lineage>
</organism>
<name>A0A7K0CTG4_9ACTN</name>
<evidence type="ECO:0008006" key="5">
    <source>
        <dbReference type="Google" id="ProtNLM"/>
    </source>
</evidence>
<feature type="transmembrane region" description="Helical" evidence="2">
    <location>
        <begin position="36"/>
        <end position="54"/>
    </location>
</feature>
<evidence type="ECO:0000256" key="1">
    <source>
        <dbReference type="SAM" id="MobiDB-lite"/>
    </source>
</evidence>
<evidence type="ECO:0000256" key="2">
    <source>
        <dbReference type="SAM" id="Phobius"/>
    </source>
</evidence>
<reference evidence="3 4" key="1">
    <citation type="submission" date="2019-10" db="EMBL/GenBank/DDBJ databases">
        <title>Streptomyces smaragdinus sp. nov. and Streptomyces fabii sp. nov., isolated from the gut of fungus growing-termite Macrotermes natalensis.</title>
        <authorList>
            <person name="Schwitalla J."/>
            <person name="Benndorf R."/>
            <person name="Martin K."/>
            <person name="De Beer W."/>
            <person name="Kaster A.-K."/>
            <person name="Vollmers J."/>
            <person name="Poulsen M."/>
            <person name="Beemelmanns C."/>
        </authorList>
    </citation>
    <scope>NUCLEOTIDE SEQUENCE [LARGE SCALE GENOMIC DNA]</scope>
    <source>
        <strain evidence="3 4">RB5</strain>
    </source>
</reference>
<proteinExistence type="predicted"/>
<accession>A0A7K0CTG4</accession>
<evidence type="ECO:0000313" key="3">
    <source>
        <dbReference type="EMBL" id="MQY16761.1"/>
    </source>
</evidence>
<feature type="region of interest" description="Disordered" evidence="1">
    <location>
        <begin position="1"/>
        <end position="26"/>
    </location>
</feature>
<comment type="caution">
    <text evidence="3">The sequence shown here is derived from an EMBL/GenBank/DDBJ whole genome shotgun (WGS) entry which is preliminary data.</text>
</comment>
<protein>
    <recommendedName>
        <fullName evidence="5">ABC transporter permease</fullName>
    </recommendedName>
</protein>
<evidence type="ECO:0000313" key="4">
    <source>
        <dbReference type="Proteomes" id="UP000466345"/>
    </source>
</evidence>
<dbReference type="AlphaFoldDB" id="A0A7K0CTG4"/>
<dbReference type="Proteomes" id="UP000466345">
    <property type="component" value="Unassembled WGS sequence"/>
</dbReference>
<dbReference type="EMBL" id="WEGJ01000070">
    <property type="protein sequence ID" value="MQY16761.1"/>
    <property type="molecule type" value="Genomic_DNA"/>
</dbReference>
<keyword evidence="4" id="KW-1185">Reference proteome</keyword>
<sequence>MTPQDQPAGPWQQPWPDGPDKPVPEGRGMRSELVEAVLLALAVAVSGALLGFLWEKLATPVPLVARDGNVLLADSEAEHAIAIDGTFALLALGMGALWAAGVFVWRRRGGVPLVLALALGGVLGAVVAWQLGEWMGPTDDIVAAAKAAGEGHTFGAPLRLGAKTALLAWPVGAMFVHLVLTGLFGPRDPQPVPVAAGPWQGWAPPQ</sequence>
<keyword evidence="2" id="KW-0812">Transmembrane</keyword>
<feature type="transmembrane region" description="Helical" evidence="2">
    <location>
        <begin position="80"/>
        <end position="104"/>
    </location>
</feature>
<feature type="transmembrane region" description="Helical" evidence="2">
    <location>
        <begin position="111"/>
        <end position="131"/>
    </location>
</feature>